<name>V9TIW6_9GEMI</name>
<evidence type="ECO:0000256" key="1">
    <source>
        <dbReference type="ARBA" id="ARBA00004147"/>
    </source>
</evidence>
<dbReference type="EMBL" id="KF111683">
    <property type="protein sequence ID" value="AHC70473.1"/>
    <property type="molecule type" value="Genomic_DNA"/>
</dbReference>
<comment type="subcellular location">
    <subcellularLocation>
        <location evidence="1">Host nucleus</location>
    </subcellularLocation>
</comment>
<dbReference type="InterPro" id="IPR027417">
    <property type="entry name" value="P-loop_NTPase"/>
</dbReference>
<dbReference type="PRINTS" id="PR00228">
    <property type="entry name" value="GEMCOATCLVL1"/>
</dbReference>
<dbReference type="GO" id="GO:0005198">
    <property type="term" value="F:structural molecule activity"/>
    <property type="evidence" value="ECO:0007669"/>
    <property type="project" value="InterPro"/>
</dbReference>
<evidence type="ECO:0000256" key="3">
    <source>
        <dbReference type="ARBA" id="ARBA00022562"/>
    </source>
</evidence>
<reference evidence="4" key="1">
    <citation type="journal article" date="2014" name="Plant Dis.">
        <title>A distinct strain of Chickpea chlorotic dwarf virus infecting pepper in Oman.</title>
        <authorList>
            <person name="Akhtar S."/>
            <person name="Khan A.J."/>
            <person name="Briddon R.W."/>
        </authorList>
    </citation>
    <scope>NUCLEOTIDE SEQUENCE</scope>
    <source>
        <strain evidence="4">P-25</strain>
    </source>
</reference>
<organism evidence="4">
    <name type="scientific">Chickpea chlorotic dwarf virus</name>
    <dbReference type="NCBI Taxonomy" id="463360"/>
    <lineage>
        <taxon>Viruses</taxon>
        <taxon>Monodnaviria</taxon>
        <taxon>Shotokuvirae</taxon>
        <taxon>Cressdnaviricota</taxon>
        <taxon>Repensiviricetes</taxon>
        <taxon>Geplafuvirales</taxon>
        <taxon>Geminiviridae</taxon>
        <taxon>Mastrevirus</taxon>
        <taxon>Mastrevirus cicerparvi</taxon>
    </lineage>
</organism>
<accession>V9TIW6</accession>
<sequence length="144" mass="16654">MDGRCNQEPGRTGIRHPSLYICGPTRTGKTTWARSLGRHNYWNGTCYFKTYDDQGNYNVIDDIPFKFVPLWKQLIGCQSDFTVNPKYGKKKKIKGGIPSIILCNPDEDWVLSMSSQQKEYFEDNCITHYMYSGDNFFARESSSH</sequence>
<evidence type="ECO:0000313" key="4">
    <source>
        <dbReference type="EMBL" id="AHC70473.1"/>
    </source>
</evidence>
<evidence type="ECO:0000256" key="2">
    <source>
        <dbReference type="ARBA" id="ARBA00014531"/>
    </source>
</evidence>
<protein>
    <recommendedName>
        <fullName evidence="2">Replication-associated protein</fullName>
    </recommendedName>
</protein>
<dbReference type="SUPFAM" id="SSF52540">
    <property type="entry name" value="P-loop containing nucleoside triphosphate hydrolases"/>
    <property type="match status" value="1"/>
</dbReference>
<proteinExistence type="predicted"/>
<dbReference type="InterPro" id="IPR001301">
    <property type="entry name" value="Gemini_AL1_CLV"/>
</dbReference>
<keyword evidence="3" id="KW-1048">Host nucleus</keyword>
<dbReference type="GO" id="GO:0042025">
    <property type="term" value="C:host cell nucleus"/>
    <property type="evidence" value="ECO:0007669"/>
    <property type="project" value="UniProtKB-SubCell"/>
</dbReference>